<dbReference type="AlphaFoldDB" id="A0A098L9B2"/>
<dbReference type="PROSITE" id="PS50983">
    <property type="entry name" value="FE_B12_PBP"/>
    <property type="match status" value="1"/>
</dbReference>
<dbReference type="InterPro" id="IPR050902">
    <property type="entry name" value="ABC_Transporter_SBP"/>
</dbReference>
<sequence length="288" mass="32232">MKRLILPVLVLFVCDACGRFGNEVKKEGRQERIVCIAKQYNEIIYALGAQDNLVAVDVSSTYPGEIKKLPTVGYHRALSAEGMIAAQPSLIIHDNNVGPEHVMSQMEKLQIPMKTFSRAKDIEETKALIKEMGTYFHKEIQADSLCRKIDNDLNAALKSERPIVDTPDVVIIHYGRAMNVYLVMTQLSNAAQMVTWAGGRVPVTGDKGMQNISAEIIADANPDIILLTDFGYDRLGTPEKIKELPGIATTKAAKKNRIYRFEEHDLVYFGPRIGENILKMKKLFHSDE</sequence>
<dbReference type="RefSeq" id="WP_045459148.1">
    <property type="nucleotide sequence ID" value="NZ_BBLT01000001.1"/>
</dbReference>
<accession>A0A098L9B2</accession>
<proteinExistence type="predicted"/>
<feature type="domain" description="Fe/B12 periplasmic-binding" evidence="1">
    <location>
        <begin position="32"/>
        <end position="288"/>
    </location>
</feature>
<protein>
    <submittedName>
        <fullName evidence="2">Hemin ABC transporter periplasmic protein</fullName>
    </submittedName>
</protein>
<evidence type="ECO:0000313" key="2">
    <source>
        <dbReference type="EMBL" id="GAL83491.1"/>
    </source>
</evidence>
<dbReference type="PANTHER" id="PTHR30535:SF4">
    <property type="entry name" value="HEMIN-BINDING PERIPLASMIC PROTEIN HMUT"/>
    <property type="match status" value="1"/>
</dbReference>
<evidence type="ECO:0000259" key="1">
    <source>
        <dbReference type="PROSITE" id="PS50983"/>
    </source>
</evidence>
<dbReference type="eggNOG" id="COG4558">
    <property type="taxonomic scope" value="Bacteria"/>
</dbReference>
<organism evidence="2 3">
    <name type="scientific">Sporocytophaga myxococcoides</name>
    <dbReference type="NCBI Taxonomy" id="153721"/>
    <lineage>
        <taxon>Bacteria</taxon>
        <taxon>Pseudomonadati</taxon>
        <taxon>Bacteroidota</taxon>
        <taxon>Cytophagia</taxon>
        <taxon>Cytophagales</taxon>
        <taxon>Cytophagaceae</taxon>
        <taxon>Sporocytophaga</taxon>
    </lineage>
</organism>
<dbReference type="OrthoDB" id="9797736at2"/>
<dbReference type="SUPFAM" id="SSF53807">
    <property type="entry name" value="Helical backbone' metal receptor"/>
    <property type="match status" value="1"/>
</dbReference>
<dbReference type="Proteomes" id="UP000030185">
    <property type="component" value="Unassembled WGS sequence"/>
</dbReference>
<keyword evidence="3" id="KW-1185">Reference proteome</keyword>
<dbReference type="EMBL" id="BBLT01000001">
    <property type="protein sequence ID" value="GAL83491.1"/>
    <property type="molecule type" value="Genomic_DNA"/>
</dbReference>
<dbReference type="InterPro" id="IPR002491">
    <property type="entry name" value="ABC_transptr_periplasmic_BD"/>
</dbReference>
<name>A0A098L9B2_9BACT</name>
<comment type="caution">
    <text evidence="2">The sequence shown here is derived from an EMBL/GenBank/DDBJ whole genome shotgun (WGS) entry which is preliminary data.</text>
</comment>
<dbReference type="STRING" id="153721.MYP_718"/>
<dbReference type="PANTHER" id="PTHR30535">
    <property type="entry name" value="VITAMIN B12-BINDING PROTEIN"/>
    <property type="match status" value="1"/>
</dbReference>
<evidence type="ECO:0000313" key="3">
    <source>
        <dbReference type="Proteomes" id="UP000030185"/>
    </source>
</evidence>
<dbReference type="Pfam" id="PF01497">
    <property type="entry name" value="Peripla_BP_2"/>
    <property type="match status" value="1"/>
</dbReference>
<reference evidence="2 3" key="1">
    <citation type="submission" date="2014-09" db="EMBL/GenBank/DDBJ databases">
        <title>Sporocytophaga myxococcoides PG-01 genome sequencing.</title>
        <authorList>
            <person name="Liu L."/>
            <person name="Gao P.J."/>
            <person name="Chen G.J."/>
            <person name="Wang L.S."/>
        </authorList>
    </citation>
    <scope>NUCLEOTIDE SEQUENCE [LARGE SCALE GENOMIC DNA]</scope>
    <source>
        <strain evidence="2 3">PG-01</strain>
    </source>
</reference>
<gene>
    <name evidence="2" type="ORF">MYP_718</name>
</gene>
<dbReference type="Gene3D" id="3.40.50.1980">
    <property type="entry name" value="Nitrogenase molybdenum iron protein domain"/>
    <property type="match status" value="2"/>
</dbReference>